<organism evidence="2 3">
    <name type="scientific">Rhinocladiella mackenziei CBS 650.93</name>
    <dbReference type="NCBI Taxonomy" id="1442369"/>
    <lineage>
        <taxon>Eukaryota</taxon>
        <taxon>Fungi</taxon>
        <taxon>Dikarya</taxon>
        <taxon>Ascomycota</taxon>
        <taxon>Pezizomycotina</taxon>
        <taxon>Eurotiomycetes</taxon>
        <taxon>Chaetothyriomycetidae</taxon>
        <taxon>Chaetothyriales</taxon>
        <taxon>Herpotrichiellaceae</taxon>
        <taxon>Rhinocladiella</taxon>
    </lineage>
</organism>
<feature type="region of interest" description="Disordered" evidence="1">
    <location>
        <begin position="1"/>
        <end position="20"/>
    </location>
</feature>
<evidence type="ECO:0000256" key="1">
    <source>
        <dbReference type="SAM" id="MobiDB-lite"/>
    </source>
</evidence>
<dbReference type="VEuPathDB" id="FungiDB:Z518_03590"/>
<dbReference type="HOGENOM" id="CLU_024757_0_0_1"/>
<dbReference type="Proteomes" id="UP000053617">
    <property type="component" value="Unassembled WGS sequence"/>
</dbReference>
<keyword evidence="3" id="KW-1185">Reference proteome</keyword>
<dbReference type="Gene3D" id="3.40.50.300">
    <property type="entry name" value="P-loop containing nucleotide triphosphate hydrolases"/>
    <property type="match status" value="1"/>
</dbReference>
<evidence type="ECO:0000313" key="3">
    <source>
        <dbReference type="Proteomes" id="UP000053617"/>
    </source>
</evidence>
<gene>
    <name evidence="2" type="ORF">Z518_03590</name>
</gene>
<dbReference type="STRING" id="1442369.A0A0D2H5D4"/>
<feature type="compositionally biased region" description="Polar residues" evidence="1">
    <location>
        <begin position="1"/>
        <end position="18"/>
    </location>
</feature>
<dbReference type="RefSeq" id="XP_013272754.1">
    <property type="nucleotide sequence ID" value="XM_013417300.1"/>
</dbReference>
<accession>A0A0D2H5D4</accession>
<dbReference type="GeneID" id="25291661"/>
<evidence type="ECO:0000313" key="2">
    <source>
        <dbReference type="EMBL" id="KIX05618.1"/>
    </source>
</evidence>
<proteinExistence type="predicted"/>
<reference evidence="2 3" key="1">
    <citation type="submission" date="2015-01" db="EMBL/GenBank/DDBJ databases">
        <title>The Genome Sequence of Rhinocladiella mackenzie CBS 650.93.</title>
        <authorList>
            <consortium name="The Broad Institute Genomics Platform"/>
            <person name="Cuomo C."/>
            <person name="de Hoog S."/>
            <person name="Gorbushina A."/>
            <person name="Stielow B."/>
            <person name="Teixiera M."/>
            <person name="Abouelleil A."/>
            <person name="Chapman S.B."/>
            <person name="Priest M."/>
            <person name="Young S.K."/>
            <person name="Wortman J."/>
            <person name="Nusbaum C."/>
            <person name="Birren B."/>
        </authorList>
    </citation>
    <scope>NUCLEOTIDE SEQUENCE [LARGE SCALE GENOMIC DNA]</scope>
    <source>
        <strain evidence="2 3">CBS 650.93</strain>
    </source>
</reference>
<dbReference type="InterPro" id="IPR027417">
    <property type="entry name" value="P-loop_NTPase"/>
</dbReference>
<protein>
    <submittedName>
        <fullName evidence="2">Uncharacterized protein</fullName>
    </submittedName>
</protein>
<dbReference type="EMBL" id="KN847477">
    <property type="protein sequence ID" value="KIX05618.1"/>
    <property type="molecule type" value="Genomic_DNA"/>
</dbReference>
<sequence length="709" mass="82429">MNASNQEAGQGQNATQEMESWDDEQLLEWIKDTQPNIFCDDEDVLTFKAAQISGSTFLDYAEDLGFFRETRLPLGVYWALASLARKVSKQKDETDSPEESPIPSKRRQHEDRLTRIAIAASKRRQAIKDMITQMNGTLDRHSNSVDSLSGAVDKLSDPALNHILDFPFIGTMPERFKKPDIAKEKWLYMGRTMFKDFLRQVKEVREGDVYDRCWLYGTQGFGKSHLLTALVCYFAAQDERVVYLPDCRCLLDDPVSYVKKAMLFAWASDFTTQKKIIALRTKVQIEEFFEYQENVIFVVDQMDALISDGIPNRKMALTLYNWVIRFAFSNKAVLSFSANCTTNFEVFEHQTSCHVVHVYGGFSEAEMEQWWKQHKDIKLGEYSRNKVEDVTGRIPLLLNQCIVNRKFDLTAPKLIEISNESMAFAQRIKSTTTKYAWEWYCDYVKACIHNKPVPLGWTEHIELIDHRYFYQRYQGHDYIGGYVCGIVRDAVANQLLELDTKFIKINFLASLSDFIDNRSVVGFMVEYAVLASIRSQGLRACGAGNEGINFRFFTSQRDIRFDIRDKPVLYRPRQINYETIDGMIGFVKNPKRTAKRKKTELFLFPLQITVAKNHSKSHQRFLNEYSQWAEQQLLTFDIKLEFLWITPDKRDIKEHPAYSPWPRHQERCIPFSEVNTDIWIKYQEKVEEAKEEKGDDKEGEGKAEEVGED</sequence>
<feature type="region of interest" description="Disordered" evidence="1">
    <location>
        <begin position="88"/>
        <end position="110"/>
    </location>
</feature>
<feature type="region of interest" description="Disordered" evidence="1">
    <location>
        <begin position="688"/>
        <end position="709"/>
    </location>
</feature>
<dbReference type="AlphaFoldDB" id="A0A0D2H5D4"/>
<dbReference type="OrthoDB" id="3171351at2759"/>
<name>A0A0D2H5D4_9EURO</name>